<evidence type="ECO:0000259" key="1">
    <source>
        <dbReference type="Pfam" id="PF13960"/>
    </source>
</evidence>
<proteinExistence type="predicted"/>
<dbReference type="InterPro" id="IPR025452">
    <property type="entry name" value="DUF4218"/>
</dbReference>
<dbReference type="Pfam" id="PF13960">
    <property type="entry name" value="DUF4218"/>
    <property type="match status" value="1"/>
</dbReference>
<dbReference type="AlphaFoldDB" id="A0AAW2T9Y1"/>
<accession>A0AAW2T9Y1</accession>
<comment type="caution">
    <text evidence="2">The sequence shown here is derived from an EMBL/GenBank/DDBJ whole genome shotgun (WGS) entry which is preliminary data.</text>
</comment>
<sequence length="135" mass="16061">MEVSLLFQVVCLTMLDVNKLQELEGSVAVFLCNFKRIFPPVFFDLMEHLIIHLSYEEHVGGPVQYRWMYPFESISFLNELYEYHRLEDPNIDLLVATEFKDCFKCHGADIFRTKNGEYDDEDSFDEDYKTKEDHD</sequence>
<feature type="domain" description="DUF4218" evidence="1">
    <location>
        <begin position="13"/>
        <end position="73"/>
    </location>
</feature>
<dbReference type="PANTHER" id="PTHR48258:SF3">
    <property type="entry name" value="FK506-BINDING PROTEIN 4-LIKE ISOFORM X1"/>
    <property type="match status" value="1"/>
</dbReference>
<dbReference type="PANTHER" id="PTHR48258">
    <property type="entry name" value="DUF4218 DOMAIN-CONTAINING PROTEIN-RELATED"/>
    <property type="match status" value="1"/>
</dbReference>
<reference evidence="2" key="1">
    <citation type="submission" date="2020-06" db="EMBL/GenBank/DDBJ databases">
        <authorList>
            <person name="Li T."/>
            <person name="Hu X."/>
            <person name="Zhang T."/>
            <person name="Song X."/>
            <person name="Zhang H."/>
            <person name="Dai N."/>
            <person name="Sheng W."/>
            <person name="Hou X."/>
            <person name="Wei L."/>
        </authorList>
    </citation>
    <scope>NUCLEOTIDE SEQUENCE</scope>
    <source>
        <strain evidence="2">KEN1</strain>
        <tissue evidence="2">Leaf</tissue>
    </source>
</reference>
<name>A0AAW2T9Y1_9LAMI</name>
<evidence type="ECO:0000313" key="2">
    <source>
        <dbReference type="EMBL" id="KAL0401579.1"/>
    </source>
</evidence>
<dbReference type="EMBL" id="JACGWN010000015">
    <property type="protein sequence ID" value="KAL0401579.1"/>
    <property type="molecule type" value="Genomic_DNA"/>
</dbReference>
<organism evidence="2">
    <name type="scientific">Sesamum latifolium</name>
    <dbReference type="NCBI Taxonomy" id="2727402"/>
    <lineage>
        <taxon>Eukaryota</taxon>
        <taxon>Viridiplantae</taxon>
        <taxon>Streptophyta</taxon>
        <taxon>Embryophyta</taxon>
        <taxon>Tracheophyta</taxon>
        <taxon>Spermatophyta</taxon>
        <taxon>Magnoliopsida</taxon>
        <taxon>eudicotyledons</taxon>
        <taxon>Gunneridae</taxon>
        <taxon>Pentapetalae</taxon>
        <taxon>asterids</taxon>
        <taxon>lamiids</taxon>
        <taxon>Lamiales</taxon>
        <taxon>Pedaliaceae</taxon>
        <taxon>Sesamum</taxon>
    </lineage>
</organism>
<gene>
    <name evidence="2" type="ORF">Slati_4187800</name>
</gene>
<reference evidence="2" key="2">
    <citation type="journal article" date="2024" name="Plant">
        <title>Genomic evolution and insights into agronomic trait innovations of Sesamum species.</title>
        <authorList>
            <person name="Miao H."/>
            <person name="Wang L."/>
            <person name="Qu L."/>
            <person name="Liu H."/>
            <person name="Sun Y."/>
            <person name="Le M."/>
            <person name="Wang Q."/>
            <person name="Wei S."/>
            <person name="Zheng Y."/>
            <person name="Lin W."/>
            <person name="Duan Y."/>
            <person name="Cao H."/>
            <person name="Xiong S."/>
            <person name="Wang X."/>
            <person name="Wei L."/>
            <person name="Li C."/>
            <person name="Ma Q."/>
            <person name="Ju M."/>
            <person name="Zhao R."/>
            <person name="Li G."/>
            <person name="Mu C."/>
            <person name="Tian Q."/>
            <person name="Mei H."/>
            <person name="Zhang T."/>
            <person name="Gao T."/>
            <person name="Zhang H."/>
        </authorList>
    </citation>
    <scope>NUCLEOTIDE SEQUENCE</scope>
    <source>
        <strain evidence="2">KEN1</strain>
    </source>
</reference>
<protein>
    <recommendedName>
        <fullName evidence="1">DUF4218 domain-containing protein</fullName>
    </recommendedName>
</protein>